<gene>
    <name evidence="1" type="ORF">CYMTET_18911</name>
</gene>
<sequence length="328" mass="36231">MQTGDTVLRDQCETGGDHLTRAEVVNPALLKKISSSANRADESLEDARWNAQATPYRALGLFWRWPREVKPELVKTYVINLPESGDRLRMVASRLSAEGVEFERWPGVLVPEQLGTYLHLLNPTFAAEPDLLGRLAASPGTLGCALAHFALWNAASGRGRLSQEGIESTGEQSNTSACTTGETGGDHYLLVLEDDVKLSPKAIHFFNTYIQSTPSNWDAINLSACLAYGAAERTEEGVFFRAVPTSSEHNLWTSAMAFRNRSLPKLLALVKEHYGAPRPDVPSLRPLNIDQFLCLYSDSLSYYILPESCKLASQHSHLESIRNQRDGS</sequence>
<dbReference type="EMBL" id="LGRX02008780">
    <property type="protein sequence ID" value="KAK3272806.1"/>
    <property type="molecule type" value="Genomic_DNA"/>
</dbReference>
<reference evidence="1 2" key="1">
    <citation type="journal article" date="2015" name="Genome Biol. Evol.">
        <title>Comparative Genomics of a Bacterivorous Green Alga Reveals Evolutionary Causalities and Consequences of Phago-Mixotrophic Mode of Nutrition.</title>
        <authorList>
            <person name="Burns J.A."/>
            <person name="Paasch A."/>
            <person name="Narechania A."/>
            <person name="Kim E."/>
        </authorList>
    </citation>
    <scope>NUCLEOTIDE SEQUENCE [LARGE SCALE GENOMIC DNA]</scope>
    <source>
        <strain evidence="1 2">PLY_AMNH</strain>
    </source>
</reference>
<name>A0AAE0L5E7_9CHLO</name>
<dbReference type="InterPro" id="IPR002654">
    <property type="entry name" value="Glyco_trans_25"/>
</dbReference>
<keyword evidence="2" id="KW-1185">Reference proteome</keyword>
<comment type="caution">
    <text evidence="1">The sequence shown here is derived from an EMBL/GenBank/DDBJ whole genome shotgun (WGS) entry which is preliminary data.</text>
</comment>
<dbReference type="Proteomes" id="UP001190700">
    <property type="component" value="Unassembled WGS sequence"/>
</dbReference>
<dbReference type="CDD" id="cd06532">
    <property type="entry name" value="Glyco_transf_25"/>
    <property type="match status" value="1"/>
</dbReference>
<evidence type="ECO:0000313" key="2">
    <source>
        <dbReference type="Proteomes" id="UP001190700"/>
    </source>
</evidence>
<evidence type="ECO:0000313" key="1">
    <source>
        <dbReference type="EMBL" id="KAK3272806.1"/>
    </source>
</evidence>
<organism evidence="1 2">
    <name type="scientific">Cymbomonas tetramitiformis</name>
    <dbReference type="NCBI Taxonomy" id="36881"/>
    <lineage>
        <taxon>Eukaryota</taxon>
        <taxon>Viridiplantae</taxon>
        <taxon>Chlorophyta</taxon>
        <taxon>Pyramimonadophyceae</taxon>
        <taxon>Pyramimonadales</taxon>
        <taxon>Pyramimonadaceae</taxon>
        <taxon>Cymbomonas</taxon>
    </lineage>
</organism>
<proteinExistence type="predicted"/>
<dbReference type="AlphaFoldDB" id="A0AAE0L5E7"/>
<accession>A0AAE0L5E7</accession>
<protein>
    <submittedName>
        <fullName evidence="1">Uncharacterized protein</fullName>
    </submittedName>
</protein>